<keyword evidence="1" id="KW-0812">Transmembrane</keyword>
<sequence length="115" mass="12746">MQTLVTNYLPVWVVNTLVILLFTRARARRTGAPFSLDAPRLKALFSNLILSRQEPTVDSLSVNRINTTTTHSQLAGYNHMNPLPFYGIIPCQARGPRLNTSIVQVEGQAVTPRAS</sequence>
<keyword evidence="1" id="KW-1133">Transmembrane helix</keyword>
<proteinExistence type="predicted"/>
<reference evidence="2" key="2">
    <citation type="journal article" date="2020" name="Nat. Commun.">
        <title>Large-scale genome sequencing of mycorrhizal fungi provides insights into the early evolution of symbiotic traits.</title>
        <authorList>
            <person name="Miyauchi S."/>
            <person name="Kiss E."/>
            <person name="Kuo A."/>
            <person name="Drula E."/>
            <person name="Kohler A."/>
            <person name="Sanchez-Garcia M."/>
            <person name="Morin E."/>
            <person name="Andreopoulos B."/>
            <person name="Barry K.W."/>
            <person name="Bonito G."/>
            <person name="Buee M."/>
            <person name="Carver A."/>
            <person name="Chen C."/>
            <person name="Cichocki N."/>
            <person name="Clum A."/>
            <person name="Culley D."/>
            <person name="Crous P.W."/>
            <person name="Fauchery L."/>
            <person name="Girlanda M."/>
            <person name="Hayes R.D."/>
            <person name="Keri Z."/>
            <person name="LaButti K."/>
            <person name="Lipzen A."/>
            <person name="Lombard V."/>
            <person name="Magnuson J."/>
            <person name="Maillard F."/>
            <person name="Murat C."/>
            <person name="Nolan M."/>
            <person name="Ohm R.A."/>
            <person name="Pangilinan J."/>
            <person name="Pereira M.F."/>
            <person name="Perotto S."/>
            <person name="Peter M."/>
            <person name="Pfister S."/>
            <person name="Riley R."/>
            <person name="Sitrit Y."/>
            <person name="Stielow J.B."/>
            <person name="Szollosi G."/>
            <person name="Zifcakova L."/>
            <person name="Stursova M."/>
            <person name="Spatafora J.W."/>
            <person name="Tedersoo L."/>
            <person name="Vaario L.M."/>
            <person name="Yamada A."/>
            <person name="Yan M."/>
            <person name="Wang P."/>
            <person name="Xu J."/>
            <person name="Bruns T."/>
            <person name="Baldrian P."/>
            <person name="Vilgalys R."/>
            <person name="Dunand C."/>
            <person name="Henrissat B."/>
            <person name="Grigoriev I.V."/>
            <person name="Hibbett D."/>
            <person name="Nagy L.G."/>
            <person name="Martin F.M."/>
        </authorList>
    </citation>
    <scope>NUCLEOTIDE SEQUENCE</scope>
    <source>
        <strain evidence="2">BED1</strain>
    </source>
</reference>
<dbReference type="AlphaFoldDB" id="A0AAD4GAC7"/>
<evidence type="ECO:0000313" key="3">
    <source>
        <dbReference type="Proteomes" id="UP001194468"/>
    </source>
</evidence>
<dbReference type="Proteomes" id="UP001194468">
    <property type="component" value="Unassembled WGS sequence"/>
</dbReference>
<accession>A0AAD4GAC7</accession>
<evidence type="ECO:0000256" key="1">
    <source>
        <dbReference type="SAM" id="Phobius"/>
    </source>
</evidence>
<evidence type="ECO:0000313" key="2">
    <source>
        <dbReference type="EMBL" id="KAF8431908.1"/>
    </source>
</evidence>
<organism evidence="2 3">
    <name type="scientific">Boletus edulis BED1</name>
    <dbReference type="NCBI Taxonomy" id="1328754"/>
    <lineage>
        <taxon>Eukaryota</taxon>
        <taxon>Fungi</taxon>
        <taxon>Dikarya</taxon>
        <taxon>Basidiomycota</taxon>
        <taxon>Agaricomycotina</taxon>
        <taxon>Agaricomycetes</taxon>
        <taxon>Agaricomycetidae</taxon>
        <taxon>Boletales</taxon>
        <taxon>Boletineae</taxon>
        <taxon>Boletaceae</taxon>
        <taxon>Boletoideae</taxon>
        <taxon>Boletus</taxon>
    </lineage>
</organism>
<comment type="caution">
    <text evidence="2">The sequence shown here is derived from an EMBL/GenBank/DDBJ whole genome shotgun (WGS) entry which is preliminary data.</text>
</comment>
<feature type="transmembrane region" description="Helical" evidence="1">
    <location>
        <begin position="6"/>
        <end position="23"/>
    </location>
</feature>
<keyword evidence="3" id="KW-1185">Reference proteome</keyword>
<name>A0AAD4GAC7_BOLED</name>
<gene>
    <name evidence="2" type="ORF">L210DRAFT_3559092</name>
</gene>
<keyword evidence="1" id="KW-0472">Membrane</keyword>
<feature type="non-terminal residue" evidence="2">
    <location>
        <position position="1"/>
    </location>
</feature>
<reference evidence="2" key="1">
    <citation type="submission" date="2019-10" db="EMBL/GenBank/DDBJ databases">
        <authorList>
            <consortium name="DOE Joint Genome Institute"/>
            <person name="Kuo A."/>
            <person name="Miyauchi S."/>
            <person name="Kiss E."/>
            <person name="Drula E."/>
            <person name="Kohler A."/>
            <person name="Sanchez-Garcia M."/>
            <person name="Andreopoulos B."/>
            <person name="Barry K.W."/>
            <person name="Bonito G."/>
            <person name="Buee M."/>
            <person name="Carver A."/>
            <person name="Chen C."/>
            <person name="Cichocki N."/>
            <person name="Clum A."/>
            <person name="Culley D."/>
            <person name="Crous P.W."/>
            <person name="Fauchery L."/>
            <person name="Girlanda M."/>
            <person name="Hayes R."/>
            <person name="Keri Z."/>
            <person name="LaButti K."/>
            <person name="Lipzen A."/>
            <person name="Lombard V."/>
            <person name="Magnuson J."/>
            <person name="Maillard F."/>
            <person name="Morin E."/>
            <person name="Murat C."/>
            <person name="Nolan M."/>
            <person name="Ohm R."/>
            <person name="Pangilinan J."/>
            <person name="Pereira M."/>
            <person name="Perotto S."/>
            <person name="Peter M."/>
            <person name="Riley R."/>
            <person name="Sitrit Y."/>
            <person name="Stielow B."/>
            <person name="Szollosi G."/>
            <person name="Zifcakova L."/>
            <person name="Stursova M."/>
            <person name="Spatafora J.W."/>
            <person name="Tedersoo L."/>
            <person name="Vaario L.-M."/>
            <person name="Yamada A."/>
            <person name="Yan M."/>
            <person name="Wang P."/>
            <person name="Xu J."/>
            <person name="Bruns T."/>
            <person name="Baldrian P."/>
            <person name="Vilgalys R."/>
            <person name="Henrissat B."/>
            <person name="Grigoriev I.V."/>
            <person name="Hibbett D."/>
            <person name="Nagy L.G."/>
            <person name="Martin F.M."/>
        </authorList>
    </citation>
    <scope>NUCLEOTIDE SEQUENCE</scope>
    <source>
        <strain evidence="2">BED1</strain>
    </source>
</reference>
<protein>
    <submittedName>
        <fullName evidence="2">Uncharacterized protein</fullName>
    </submittedName>
</protein>
<dbReference type="EMBL" id="WHUW01000045">
    <property type="protein sequence ID" value="KAF8431908.1"/>
    <property type="molecule type" value="Genomic_DNA"/>
</dbReference>